<dbReference type="RefSeq" id="WP_090251060.1">
    <property type="nucleotide sequence ID" value="NZ_FOAA01000002.1"/>
</dbReference>
<dbReference type="Proteomes" id="UP000199256">
    <property type="component" value="Unassembled WGS sequence"/>
</dbReference>
<gene>
    <name evidence="1" type="ORF">SAMN05444515_102236</name>
</gene>
<evidence type="ECO:0000313" key="1">
    <source>
        <dbReference type="EMBL" id="SEK52523.1"/>
    </source>
</evidence>
<keyword evidence="2" id="KW-1185">Reference proteome</keyword>
<dbReference type="AlphaFoldDB" id="A0A1H7HQ75"/>
<sequence>MDKPIRPASLKVRLEPRIAASKLEQLLEDMKERGGVETYLEALRSKHQVFTAALPEQRPDALRTEISGVLLECVFPARRKLIGPMQTLSPEAFSEAILGLVYGRGDLLSRMRAFCERIPTQTRKESGAAWDLAAELLHFRHPETIPLMTRWVWDTQTMSGAVREFVAGNEGMNVLPLDVTPEHQEAVRSWFVEHLTASGFYRDLPFVTDLILARAYSDYVRSISGGLGILQGEFGAKQDPMELVVKLLGIDARRGERHAAASRTWH</sequence>
<accession>A0A1H7HQ75</accession>
<dbReference type="OrthoDB" id="5791859at2"/>
<evidence type="ECO:0000313" key="2">
    <source>
        <dbReference type="Proteomes" id="UP000199256"/>
    </source>
</evidence>
<name>A0A1H7HQ75_9GAMM</name>
<organism evidence="1 2">
    <name type="scientific">Ectothiorhodospira marina</name>
    <dbReference type="NCBI Taxonomy" id="1396821"/>
    <lineage>
        <taxon>Bacteria</taxon>
        <taxon>Pseudomonadati</taxon>
        <taxon>Pseudomonadota</taxon>
        <taxon>Gammaproteobacteria</taxon>
        <taxon>Chromatiales</taxon>
        <taxon>Ectothiorhodospiraceae</taxon>
        <taxon>Ectothiorhodospira</taxon>
    </lineage>
</organism>
<proteinExistence type="predicted"/>
<protein>
    <submittedName>
        <fullName evidence="1">Uncharacterized protein</fullName>
    </submittedName>
</protein>
<reference evidence="2" key="1">
    <citation type="submission" date="2016-10" db="EMBL/GenBank/DDBJ databases">
        <authorList>
            <person name="Varghese N."/>
            <person name="Submissions S."/>
        </authorList>
    </citation>
    <scope>NUCLEOTIDE SEQUENCE [LARGE SCALE GENOMIC DNA]</scope>
    <source>
        <strain evidence="2">DSM 241</strain>
    </source>
</reference>
<dbReference type="EMBL" id="FOAA01000002">
    <property type="protein sequence ID" value="SEK52523.1"/>
    <property type="molecule type" value="Genomic_DNA"/>
</dbReference>
<dbReference type="STRING" id="1396821.SAMN05444515_102236"/>